<protein>
    <submittedName>
        <fullName evidence="2">Acyl-CoA dehydrogenase</fullName>
    </submittedName>
    <submittedName>
        <fullName evidence="3">Aminoglycoside phosphotransferase</fullName>
    </submittedName>
</protein>
<dbReference type="AlphaFoldDB" id="A0A132MJJ4"/>
<dbReference type="InterPro" id="IPR041726">
    <property type="entry name" value="ACAD10_11_N"/>
</dbReference>
<dbReference type="EMBL" id="LAXD01000001">
    <property type="protein sequence ID" value="KWX03036.1"/>
    <property type="molecule type" value="Genomic_DNA"/>
</dbReference>
<keyword evidence="4" id="KW-1185">Reference proteome</keyword>
<dbReference type="Proteomes" id="UP000070659">
    <property type="component" value="Unassembled WGS sequence"/>
</dbReference>
<gene>
    <name evidence="3" type="ORF">LI90_4086</name>
    <name evidence="2" type="ORF">TH66_22145</name>
</gene>
<dbReference type="Pfam" id="PF01636">
    <property type="entry name" value="APH"/>
    <property type="match status" value="1"/>
</dbReference>
<dbReference type="SUPFAM" id="SSF56112">
    <property type="entry name" value="Protein kinase-like (PK-like)"/>
    <property type="match status" value="1"/>
</dbReference>
<dbReference type="RefSeq" id="WP_066890399.1">
    <property type="nucleotide sequence ID" value="NZ_JYIJ01000019.1"/>
</dbReference>
<dbReference type="InterPro" id="IPR002575">
    <property type="entry name" value="Aminoglycoside_PTrfase"/>
</dbReference>
<proteinExistence type="predicted"/>
<reference evidence="2 5" key="1">
    <citation type="submission" date="2015-02" db="EMBL/GenBank/DDBJ databases">
        <title>Physiological reanalysis, assessment of diazotrophy, and genome sequences of multiple isolates of Streptomyces thermoautotrophicus.</title>
        <authorList>
            <person name="MacKellar D.C."/>
            <person name="Lieber L."/>
            <person name="Norman J."/>
            <person name="Bolger A."/>
            <person name="Tobin C."/>
            <person name="Murray J.W."/>
            <person name="Prell J."/>
        </authorList>
    </citation>
    <scope>NUCLEOTIDE SEQUENCE [LARGE SCALE GENOMIC DNA]</scope>
    <source>
        <strain evidence="2 5">UBT1</strain>
    </source>
</reference>
<comment type="caution">
    <text evidence="2">The sequence shown here is derived from an EMBL/GenBank/DDBJ whole genome shotgun (WGS) entry which is preliminary data.</text>
</comment>
<dbReference type="OrthoDB" id="3806873at2"/>
<evidence type="ECO:0000313" key="2">
    <source>
        <dbReference type="EMBL" id="KWW98024.1"/>
    </source>
</evidence>
<dbReference type="PANTHER" id="PTHR47829">
    <property type="entry name" value="HYDROLASE, PUTATIVE (AFU_ORTHOLOGUE AFUA_1G12880)-RELATED"/>
    <property type="match status" value="1"/>
</dbReference>
<dbReference type="Gene3D" id="3.90.1200.10">
    <property type="match status" value="1"/>
</dbReference>
<evidence type="ECO:0000313" key="5">
    <source>
        <dbReference type="Proteomes" id="UP000070659"/>
    </source>
</evidence>
<keyword evidence="3" id="KW-0808">Transferase</keyword>
<feature type="domain" description="Aminoglycoside phosphotransferase" evidence="1">
    <location>
        <begin position="37"/>
        <end position="256"/>
    </location>
</feature>
<dbReference type="InterPro" id="IPR011009">
    <property type="entry name" value="Kinase-like_dom_sf"/>
</dbReference>
<dbReference type="PANTHER" id="PTHR47829:SF1">
    <property type="entry name" value="HAD FAMILY PHOSPHATASE"/>
    <property type="match status" value="1"/>
</dbReference>
<accession>A0A132MJJ4</accession>
<dbReference type="GO" id="GO:0016740">
    <property type="term" value="F:transferase activity"/>
    <property type="evidence" value="ECO:0007669"/>
    <property type="project" value="UniProtKB-KW"/>
</dbReference>
<dbReference type="STRING" id="1469144.LI90_4086"/>
<evidence type="ECO:0000313" key="4">
    <source>
        <dbReference type="Proteomes" id="UP000070188"/>
    </source>
</evidence>
<name>A0A132MJJ4_9ACTN</name>
<dbReference type="EMBL" id="JYIJ01000019">
    <property type="protein sequence ID" value="KWW98024.1"/>
    <property type="molecule type" value="Genomic_DNA"/>
</dbReference>
<dbReference type="PATRIC" id="fig|1469144.10.peg.4378"/>
<evidence type="ECO:0000259" key="1">
    <source>
        <dbReference type="Pfam" id="PF01636"/>
    </source>
</evidence>
<sequence>MDAEVHGTTAVPGVDLAKLAPWFAEHVPGAGDGPLQVRRLSGGRSNLTYEVSDGARTWVLRRPPLGHVLATAHDMAREYRVISALAGTCVPVPRPLALCADESVIGAPFYVMEKVDGVVYRSPDLLDQLGTAGAHQVGHALADVLAALHNVDPAAVGLADFGRPEGFLQRQLSRWDRQLAASRTRDIPGIDDLARRLASTLPASPRAALLHGDYRLDNVIVHTADPGRINAVLDWEMSTLGDPLADLGMFCMYWDGFAGLSGAVLSPGGHPGFPSRADLVERYAARSGVGVDRLDWYIAFAFYKIAVILEGIYCRYVQGLTVGDGFDRIGDVVPALVERGHAALTGGC</sequence>
<evidence type="ECO:0000313" key="3">
    <source>
        <dbReference type="EMBL" id="KWX03036.1"/>
    </source>
</evidence>
<dbReference type="Gene3D" id="3.30.200.20">
    <property type="entry name" value="Phosphorylase Kinase, domain 1"/>
    <property type="match status" value="1"/>
</dbReference>
<dbReference type="Proteomes" id="UP000070188">
    <property type="component" value="Unassembled WGS sequence"/>
</dbReference>
<organism evidence="2 5">
    <name type="scientific">Carbonactinospora thermoautotrophica</name>
    <dbReference type="NCBI Taxonomy" id="1469144"/>
    <lineage>
        <taxon>Bacteria</taxon>
        <taxon>Bacillati</taxon>
        <taxon>Actinomycetota</taxon>
        <taxon>Actinomycetes</taxon>
        <taxon>Kitasatosporales</taxon>
        <taxon>Carbonactinosporaceae</taxon>
        <taxon>Carbonactinospora</taxon>
    </lineage>
</organism>
<dbReference type="CDD" id="cd05154">
    <property type="entry name" value="ACAD10_11_N-like"/>
    <property type="match status" value="1"/>
</dbReference>
<reference evidence="4" key="3">
    <citation type="submission" date="2015-04" db="EMBL/GenBank/DDBJ databases">
        <title>Physiological reanalysis, assessment of diazotrophy, and genome sequences of multiple isolates of Streptomyces thermoautotrophicus.</title>
        <authorList>
            <person name="MacKellar D.C."/>
            <person name="Lieber L."/>
            <person name="Norman J."/>
            <person name="Bolger A."/>
            <person name="Tobin C."/>
            <person name="Murray J.W."/>
            <person name="Chang R."/>
            <person name="Ford T."/>
            <person name="Nguyen P.Q."/>
            <person name="Woodward J."/>
            <person name="Permingeat H."/>
            <person name="Joshi N.S."/>
            <person name="Silver P.A."/>
            <person name="Usadel B."/>
            <person name="Rutherford A.W."/>
            <person name="Friesen M."/>
            <person name="Prell J."/>
        </authorList>
    </citation>
    <scope>NUCLEOTIDE SEQUENCE [LARGE SCALE GENOMIC DNA]</scope>
    <source>
        <strain evidence="4">H1</strain>
    </source>
</reference>
<reference evidence="3" key="2">
    <citation type="submission" date="2015-04" db="EMBL/GenBank/DDBJ databases">
        <title>Physiological reanalysis, assessment of diazotrophy, and genome sequences of multiple isolates of Streptomyces thermoautotrophicus.</title>
        <authorList>
            <person name="MacKellar D.C."/>
            <person name="Lieber L."/>
            <person name="Norman J."/>
            <person name="Bolger A."/>
            <person name="Tobin C."/>
            <person name="Murray J.W."/>
            <person name="Woodward J."/>
            <person name="Friesen M."/>
            <person name="Prell J."/>
        </authorList>
    </citation>
    <scope>NUCLEOTIDE SEQUENCE [LARGE SCALE GENOMIC DNA]</scope>
    <source>
        <strain evidence="3">H1</strain>
    </source>
</reference>
<dbReference type="InterPro" id="IPR052898">
    <property type="entry name" value="ACAD10-like"/>
</dbReference>